<keyword evidence="2" id="KW-1185">Reference proteome</keyword>
<accession>A0ABQ9G6W1</accession>
<evidence type="ECO:0008006" key="3">
    <source>
        <dbReference type="Google" id="ProtNLM"/>
    </source>
</evidence>
<evidence type="ECO:0000313" key="1">
    <source>
        <dbReference type="EMBL" id="KAJ8868195.1"/>
    </source>
</evidence>
<organism evidence="1 2">
    <name type="scientific">Dryococelus australis</name>
    <dbReference type="NCBI Taxonomy" id="614101"/>
    <lineage>
        <taxon>Eukaryota</taxon>
        <taxon>Metazoa</taxon>
        <taxon>Ecdysozoa</taxon>
        <taxon>Arthropoda</taxon>
        <taxon>Hexapoda</taxon>
        <taxon>Insecta</taxon>
        <taxon>Pterygota</taxon>
        <taxon>Neoptera</taxon>
        <taxon>Polyneoptera</taxon>
        <taxon>Phasmatodea</taxon>
        <taxon>Verophasmatodea</taxon>
        <taxon>Anareolatae</taxon>
        <taxon>Phasmatidae</taxon>
        <taxon>Eurycanthinae</taxon>
        <taxon>Dryococelus</taxon>
    </lineage>
</organism>
<protein>
    <recommendedName>
        <fullName evidence="3">ATP-dependent DNA helicase</fullName>
    </recommendedName>
</protein>
<proteinExistence type="predicted"/>
<reference evidence="1 2" key="1">
    <citation type="submission" date="2023-02" db="EMBL/GenBank/DDBJ databases">
        <title>LHISI_Scaffold_Assembly.</title>
        <authorList>
            <person name="Stuart O.P."/>
            <person name="Cleave R."/>
            <person name="Magrath M.J.L."/>
            <person name="Mikheyev A.S."/>
        </authorList>
    </citation>
    <scope>NUCLEOTIDE SEQUENCE [LARGE SCALE GENOMIC DNA]</scope>
    <source>
        <strain evidence="1">Daus_M_001</strain>
        <tissue evidence="1">Leg muscle</tissue>
    </source>
</reference>
<gene>
    <name evidence="1" type="ORF">PR048_032004</name>
</gene>
<comment type="caution">
    <text evidence="1">The sequence shown here is derived from an EMBL/GenBank/DDBJ whole genome shotgun (WGS) entry which is preliminary data.</text>
</comment>
<evidence type="ECO:0000313" key="2">
    <source>
        <dbReference type="Proteomes" id="UP001159363"/>
    </source>
</evidence>
<dbReference type="Proteomes" id="UP001159363">
    <property type="component" value="Chromosome 14"/>
</dbReference>
<sequence length="102" mass="11387">MRVQVKHDASTECFAKQLLDIVNGKMAIDESTLCITLLTNFCKITATTDELIHKVFPHIAQNYKSHQWLSERAVLAAKNNDVDAINFSIQNEIPGDVAMIVS</sequence>
<dbReference type="EMBL" id="JARBHB010000015">
    <property type="protein sequence ID" value="KAJ8868195.1"/>
    <property type="molecule type" value="Genomic_DNA"/>
</dbReference>
<name>A0ABQ9G6W1_9NEOP</name>